<dbReference type="Proteomes" id="UP000242414">
    <property type="component" value="Unassembled WGS sequence"/>
</dbReference>
<evidence type="ECO:0000313" key="1">
    <source>
        <dbReference type="EMBL" id="ORE11052.1"/>
    </source>
</evidence>
<proteinExistence type="predicted"/>
<dbReference type="AlphaFoldDB" id="A0A1X0RGA2"/>
<reference evidence="1" key="1">
    <citation type="journal article" date="2016" name="Proc. Natl. Acad. Sci. U.S.A.">
        <title>Lipid metabolic changes in an early divergent fungus govern the establishment of a mutualistic symbiosis with endobacteria.</title>
        <authorList>
            <person name="Lastovetsky O.A."/>
            <person name="Gaspar M.L."/>
            <person name="Mondo S.J."/>
            <person name="LaButti K.M."/>
            <person name="Sandor L."/>
            <person name="Grigoriev I.V."/>
            <person name="Henry S.A."/>
            <person name="Pawlowska T.E."/>
        </authorList>
    </citation>
    <scope>NUCLEOTIDE SEQUENCE [LARGE SCALE GENOMIC DNA]</scope>
    <source>
        <strain evidence="1">ATCC 52814</strain>
    </source>
</reference>
<protein>
    <submittedName>
        <fullName evidence="1">Uncharacterized protein</fullName>
    </submittedName>
</protein>
<name>A0A1X0RGA2_RHIZD</name>
<organism evidence="1">
    <name type="scientific">Rhizopus microsporus var. microsporus</name>
    <dbReference type="NCBI Taxonomy" id="86635"/>
    <lineage>
        <taxon>Eukaryota</taxon>
        <taxon>Fungi</taxon>
        <taxon>Fungi incertae sedis</taxon>
        <taxon>Mucoromycota</taxon>
        <taxon>Mucoromycotina</taxon>
        <taxon>Mucoromycetes</taxon>
        <taxon>Mucorales</taxon>
        <taxon>Mucorineae</taxon>
        <taxon>Rhizopodaceae</taxon>
        <taxon>Rhizopus</taxon>
    </lineage>
</organism>
<dbReference type="OrthoDB" id="2264988at2759"/>
<accession>A0A1X0RGA2</accession>
<sequence>MSCVYQSYTSITKEENEETSITATVTIHEVTETEASRLPLEEKAQYEILDEDRLTEHDFISLMDGEDTESEDDSDVEYTWFPSLMKSSVIQFLEDEDESLDNLMVDDIDHTDEAIVEEHDGMEDIEQVVFDHVPVEVYHITV</sequence>
<dbReference type="VEuPathDB" id="FungiDB:BCV72DRAFT_130503"/>
<dbReference type="EMBL" id="KV921860">
    <property type="protein sequence ID" value="ORE11052.1"/>
    <property type="molecule type" value="Genomic_DNA"/>
</dbReference>
<gene>
    <name evidence="1" type="ORF">BCV72DRAFT_130503</name>
</gene>